<dbReference type="EMBL" id="BQKI01000079">
    <property type="protein sequence ID" value="GJN27551.1"/>
    <property type="molecule type" value="Genomic_DNA"/>
</dbReference>
<dbReference type="InterPro" id="IPR053197">
    <property type="entry name" value="F-box_SCFL_complex_component"/>
</dbReference>
<dbReference type="PANTHER" id="PTHR34223">
    <property type="entry name" value="OS11G0201299 PROTEIN"/>
    <property type="match status" value="1"/>
</dbReference>
<evidence type="ECO:0000313" key="2">
    <source>
        <dbReference type="Proteomes" id="UP001054889"/>
    </source>
</evidence>
<dbReference type="InterPro" id="IPR032675">
    <property type="entry name" value="LRR_dom_sf"/>
</dbReference>
<gene>
    <name evidence="1" type="primary">gb15581</name>
    <name evidence="1" type="ORF">PR202_gb15581</name>
</gene>
<accession>A0AAV5EY91</accession>
<evidence type="ECO:0000313" key="1">
    <source>
        <dbReference type="EMBL" id="GJN27551.1"/>
    </source>
</evidence>
<keyword evidence="2" id="KW-1185">Reference proteome</keyword>
<dbReference type="Gene3D" id="3.80.10.10">
    <property type="entry name" value="Ribonuclease Inhibitor"/>
    <property type="match status" value="1"/>
</dbReference>
<protein>
    <submittedName>
        <fullName evidence="1">Uncharacterized protein</fullName>
    </submittedName>
</protein>
<organism evidence="1 2">
    <name type="scientific">Eleusine coracana subsp. coracana</name>
    <dbReference type="NCBI Taxonomy" id="191504"/>
    <lineage>
        <taxon>Eukaryota</taxon>
        <taxon>Viridiplantae</taxon>
        <taxon>Streptophyta</taxon>
        <taxon>Embryophyta</taxon>
        <taxon>Tracheophyta</taxon>
        <taxon>Spermatophyta</taxon>
        <taxon>Magnoliopsida</taxon>
        <taxon>Liliopsida</taxon>
        <taxon>Poales</taxon>
        <taxon>Poaceae</taxon>
        <taxon>PACMAD clade</taxon>
        <taxon>Chloridoideae</taxon>
        <taxon>Cynodonteae</taxon>
        <taxon>Eleusininae</taxon>
        <taxon>Eleusine</taxon>
    </lineage>
</organism>
<comment type="caution">
    <text evidence="1">The sequence shown here is derived from an EMBL/GenBank/DDBJ whole genome shotgun (WGS) entry which is preliminary data.</text>
</comment>
<sequence length="136" mass="14947">MTVVEFKWKGILVDEMPSLVRSSICFKSGCGTDEGNLQKKPSKLLCSLANVRELKLSGSITLAILQTGLDAFPTFHNLRTLLFDGCDLCDTFNILGCFLNNAPNLEKLTLQFCKVIFIFQLARAAPATLQRVASMG</sequence>
<reference evidence="1" key="1">
    <citation type="journal article" date="2018" name="DNA Res.">
        <title>Multiple hybrid de novo genome assembly of finger millet, an orphan allotetraploid crop.</title>
        <authorList>
            <person name="Hatakeyama M."/>
            <person name="Aluri S."/>
            <person name="Balachadran M.T."/>
            <person name="Sivarajan S.R."/>
            <person name="Patrignani A."/>
            <person name="Gruter S."/>
            <person name="Poveda L."/>
            <person name="Shimizu-Inatsugi R."/>
            <person name="Baeten J."/>
            <person name="Francoijs K.J."/>
            <person name="Nataraja K.N."/>
            <person name="Reddy Y.A.N."/>
            <person name="Phadnis S."/>
            <person name="Ravikumar R.L."/>
            <person name="Schlapbach R."/>
            <person name="Sreeman S.M."/>
            <person name="Shimizu K.K."/>
        </authorList>
    </citation>
    <scope>NUCLEOTIDE SEQUENCE</scope>
</reference>
<proteinExistence type="predicted"/>
<reference evidence="1" key="2">
    <citation type="submission" date="2021-12" db="EMBL/GenBank/DDBJ databases">
        <title>Resequencing data analysis of finger millet.</title>
        <authorList>
            <person name="Hatakeyama M."/>
            <person name="Aluri S."/>
            <person name="Balachadran M.T."/>
            <person name="Sivarajan S.R."/>
            <person name="Poveda L."/>
            <person name="Shimizu-Inatsugi R."/>
            <person name="Schlapbach R."/>
            <person name="Sreeman S.M."/>
            <person name="Shimizu K.K."/>
        </authorList>
    </citation>
    <scope>NUCLEOTIDE SEQUENCE</scope>
</reference>
<dbReference type="AlphaFoldDB" id="A0AAV5EY91"/>
<dbReference type="SUPFAM" id="SSF52047">
    <property type="entry name" value="RNI-like"/>
    <property type="match status" value="1"/>
</dbReference>
<dbReference type="PANTHER" id="PTHR34223:SF102">
    <property type="entry name" value="F-BOX DOMAIN-CONTAINING PROTEIN"/>
    <property type="match status" value="1"/>
</dbReference>
<dbReference type="Proteomes" id="UP001054889">
    <property type="component" value="Unassembled WGS sequence"/>
</dbReference>
<name>A0AAV5EY91_ELECO</name>